<feature type="repeat" description="Solcar" evidence="9">
    <location>
        <begin position="21"/>
        <end position="105"/>
    </location>
</feature>
<keyword evidence="8 9" id="KW-0472">Membrane</keyword>
<evidence type="ECO:0000256" key="8">
    <source>
        <dbReference type="ARBA" id="ARBA00023136"/>
    </source>
</evidence>
<keyword evidence="4 9" id="KW-0812">Transmembrane</keyword>
<dbReference type="GO" id="GO:0005739">
    <property type="term" value="C:mitochondrion"/>
    <property type="evidence" value="ECO:0000318"/>
    <property type="project" value="GO_Central"/>
</dbReference>
<reference evidence="11 12" key="1">
    <citation type="journal article" date="2011" name="Science">
        <title>The ecoresponsive genome of Daphnia pulex.</title>
        <authorList>
            <person name="Colbourne J.K."/>
            <person name="Pfrender M.E."/>
            <person name="Gilbert D."/>
            <person name="Thomas W.K."/>
            <person name="Tucker A."/>
            <person name="Oakley T.H."/>
            <person name="Tokishita S."/>
            <person name="Aerts A."/>
            <person name="Arnold G.J."/>
            <person name="Basu M.K."/>
            <person name="Bauer D.J."/>
            <person name="Caceres C.E."/>
            <person name="Carmel L."/>
            <person name="Casola C."/>
            <person name="Choi J.H."/>
            <person name="Detter J.C."/>
            <person name="Dong Q."/>
            <person name="Dusheyko S."/>
            <person name="Eads B.D."/>
            <person name="Frohlich T."/>
            <person name="Geiler-Samerotte K.A."/>
            <person name="Gerlach D."/>
            <person name="Hatcher P."/>
            <person name="Jogdeo S."/>
            <person name="Krijgsveld J."/>
            <person name="Kriventseva E.V."/>
            <person name="Kultz D."/>
            <person name="Laforsch C."/>
            <person name="Lindquist E."/>
            <person name="Lopez J."/>
            <person name="Manak J.R."/>
            <person name="Muller J."/>
            <person name="Pangilinan J."/>
            <person name="Patwardhan R.P."/>
            <person name="Pitluck S."/>
            <person name="Pritham E.J."/>
            <person name="Rechtsteiner A."/>
            <person name="Rho M."/>
            <person name="Rogozin I.B."/>
            <person name="Sakarya O."/>
            <person name="Salamov A."/>
            <person name="Schaack S."/>
            <person name="Shapiro H."/>
            <person name="Shiga Y."/>
            <person name="Skalitzky C."/>
            <person name="Smith Z."/>
            <person name="Souvorov A."/>
            <person name="Sung W."/>
            <person name="Tang Z."/>
            <person name="Tsuchiya D."/>
            <person name="Tu H."/>
            <person name="Vos H."/>
            <person name="Wang M."/>
            <person name="Wolf Y.I."/>
            <person name="Yamagata H."/>
            <person name="Yamada T."/>
            <person name="Ye Y."/>
            <person name="Shaw J.R."/>
            <person name="Andrews J."/>
            <person name="Crease T.J."/>
            <person name="Tang H."/>
            <person name="Lucas S.M."/>
            <person name="Robertson H.M."/>
            <person name="Bork P."/>
            <person name="Koonin E.V."/>
            <person name="Zdobnov E.M."/>
            <person name="Grigoriev I.V."/>
            <person name="Lynch M."/>
            <person name="Boore J.L."/>
        </authorList>
    </citation>
    <scope>NUCLEOTIDE SEQUENCE [LARGE SCALE GENOMIC DNA]</scope>
</reference>
<name>E9FTA1_DAPPU</name>
<keyword evidence="5" id="KW-0677">Repeat</keyword>
<evidence type="ECO:0000256" key="2">
    <source>
        <dbReference type="ARBA" id="ARBA00006375"/>
    </source>
</evidence>
<evidence type="ECO:0000256" key="10">
    <source>
        <dbReference type="RuleBase" id="RU000488"/>
    </source>
</evidence>
<dbReference type="HOGENOM" id="CLU_015166_16_3_1"/>
<evidence type="ECO:0000256" key="7">
    <source>
        <dbReference type="ARBA" id="ARBA00023128"/>
    </source>
</evidence>
<evidence type="ECO:0008006" key="13">
    <source>
        <dbReference type="Google" id="ProtNLM"/>
    </source>
</evidence>
<dbReference type="OMA" id="PIDCFRQ"/>
<dbReference type="InterPro" id="IPR018108">
    <property type="entry name" value="MCP_transmembrane"/>
</dbReference>
<evidence type="ECO:0000256" key="4">
    <source>
        <dbReference type="ARBA" id="ARBA00022692"/>
    </source>
</evidence>
<dbReference type="PANTHER" id="PTHR45624:SF12">
    <property type="entry name" value="MITOCHONDRIAL ORNITHINE TRANSPORTER 1"/>
    <property type="match status" value="1"/>
</dbReference>
<dbReference type="GO" id="GO:1990575">
    <property type="term" value="P:mitochondrial L-ornithine transmembrane transport"/>
    <property type="evidence" value="ECO:0000318"/>
    <property type="project" value="GO_Central"/>
</dbReference>
<feature type="repeat" description="Solcar" evidence="9">
    <location>
        <begin position="118"/>
        <end position="214"/>
    </location>
</feature>
<evidence type="ECO:0000313" key="12">
    <source>
        <dbReference type="Proteomes" id="UP000000305"/>
    </source>
</evidence>
<accession>E9FTA1</accession>
<keyword evidence="3 10" id="KW-0813">Transport</keyword>
<evidence type="ECO:0000256" key="3">
    <source>
        <dbReference type="ARBA" id="ARBA00022448"/>
    </source>
</evidence>
<comment type="subcellular location">
    <subcellularLocation>
        <location evidence="1">Mitochondrion membrane</location>
        <topology evidence="1">Multi-pass membrane protein</topology>
    </subcellularLocation>
</comment>
<keyword evidence="12" id="KW-1185">Reference proteome</keyword>
<dbReference type="STRING" id="6669.E9FTA1"/>
<dbReference type="eggNOG" id="KOG0763">
    <property type="taxonomic scope" value="Eukaryota"/>
</dbReference>
<dbReference type="PROSITE" id="PS50920">
    <property type="entry name" value="SOLCAR"/>
    <property type="match status" value="3"/>
</dbReference>
<dbReference type="InterPro" id="IPR050567">
    <property type="entry name" value="Mitochondrial_Carrier"/>
</dbReference>
<dbReference type="PhylomeDB" id="E9FTA1"/>
<dbReference type="OrthoDB" id="409586at2759"/>
<dbReference type="FunCoup" id="E9FTA1">
    <property type="interactions" value="292"/>
</dbReference>
<evidence type="ECO:0000256" key="9">
    <source>
        <dbReference type="PROSITE-ProRule" id="PRU00282"/>
    </source>
</evidence>
<keyword evidence="7" id="KW-0496">Mitochondrion</keyword>
<dbReference type="GO" id="GO:0031966">
    <property type="term" value="C:mitochondrial membrane"/>
    <property type="evidence" value="ECO:0007669"/>
    <property type="project" value="UniProtKB-SubCell"/>
</dbReference>
<evidence type="ECO:0000256" key="6">
    <source>
        <dbReference type="ARBA" id="ARBA00022989"/>
    </source>
</evidence>
<evidence type="ECO:0000313" key="11">
    <source>
        <dbReference type="EMBL" id="EFX89682.1"/>
    </source>
</evidence>
<dbReference type="InParanoid" id="E9FTA1"/>
<evidence type="ECO:0000256" key="1">
    <source>
        <dbReference type="ARBA" id="ARBA00004225"/>
    </source>
</evidence>
<feature type="repeat" description="Solcar" evidence="9">
    <location>
        <begin position="225"/>
        <end position="309"/>
    </location>
</feature>
<sequence>MESSTSYSAELKENNERGKFREATVDLIAGSLGGAANVFVGQSLDTVKVKMQTFPALYNNMFSCFKTTFANDGIRGLYAGTVPALAANIAENSVLFAGYGVCQKAVAWAIDTPNVQDLSPLANASAGFFAAFFSSLTLCPTELVKCRLQALQESQSLAKNGKTKVKSVGPWMITREIIKNEGFKGMFRGLVPTFAREMPGYFCFFGGYELCRHMLTPPGKSKDEIGAIRTIICGGVGGISLWVAIFPFDVIKSRVQVSNTASQPMMKMLFHIARTEGVMALYNGLGPTVIRTFPGTGALFLAYETSRKVMNEFFDKM</sequence>
<dbReference type="Proteomes" id="UP000000305">
    <property type="component" value="Unassembled WGS sequence"/>
</dbReference>
<dbReference type="KEGG" id="dpx:DAPPUDRAFT_310330"/>
<dbReference type="AlphaFoldDB" id="E9FTA1"/>
<dbReference type="GO" id="GO:0000064">
    <property type="term" value="F:L-ornithine transmembrane transporter activity"/>
    <property type="evidence" value="ECO:0000318"/>
    <property type="project" value="GO_Central"/>
</dbReference>
<keyword evidence="6" id="KW-1133">Transmembrane helix</keyword>
<gene>
    <name evidence="11" type="ORF">DAPPUDRAFT_310330</name>
</gene>
<dbReference type="EMBL" id="GL732524">
    <property type="protein sequence ID" value="EFX89682.1"/>
    <property type="molecule type" value="Genomic_DNA"/>
</dbReference>
<evidence type="ECO:0000256" key="5">
    <source>
        <dbReference type="ARBA" id="ARBA00022737"/>
    </source>
</evidence>
<dbReference type="Gene3D" id="1.50.40.10">
    <property type="entry name" value="Mitochondrial carrier domain"/>
    <property type="match status" value="2"/>
</dbReference>
<dbReference type="FunFam" id="1.50.40.10:FF:000146">
    <property type="entry name" value="Uncharacterized protein, isoform B"/>
    <property type="match status" value="1"/>
</dbReference>
<dbReference type="PANTHER" id="PTHR45624">
    <property type="entry name" value="MITOCHONDRIAL BASIC AMINO ACIDS TRANSPORTER-RELATED"/>
    <property type="match status" value="1"/>
</dbReference>
<proteinExistence type="inferred from homology"/>
<comment type="similarity">
    <text evidence="2 10">Belongs to the mitochondrial carrier (TC 2.A.29) family.</text>
</comment>
<organism evidence="11 12">
    <name type="scientific">Daphnia pulex</name>
    <name type="common">Water flea</name>
    <dbReference type="NCBI Taxonomy" id="6669"/>
    <lineage>
        <taxon>Eukaryota</taxon>
        <taxon>Metazoa</taxon>
        <taxon>Ecdysozoa</taxon>
        <taxon>Arthropoda</taxon>
        <taxon>Crustacea</taxon>
        <taxon>Branchiopoda</taxon>
        <taxon>Diplostraca</taxon>
        <taxon>Cladocera</taxon>
        <taxon>Anomopoda</taxon>
        <taxon>Daphniidae</taxon>
        <taxon>Daphnia</taxon>
    </lineage>
</organism>
<dbReference type="Pfam" id="PF00153">
    <property type="entry name" value="Mito_carr"/>
    <property type="match status" value="3"/>
</dbReference>
<protein>
    <recommendedName>
        <fullName evidence="13">Mitochondrial ornithine transporter</fullName>
    </recommendedName>
</protein>
<dbReference type="SUPFAM" id="SSF103506">
    <property type="entry name" value="Mitochondrial carrier"/>
    <property type="match status" value="1"/>
</dbReference>
<dbReference type="InterPro" id="IPR023395">
    <property type="entry name" value="MCP_dom_sf"/>
</dbReference>